<evidence type="ECO:0000313" key="3">
    <source>
        <dbReference type="Proteomes" id="UP000178109"/>
    </source>
</evidence>
<proteinExistence type="predicted"/>
<dbReference type="InterPro" id="IPR001173">
    <property type="entry name" value="Glyco_trans_2-like"/>
</dbReference>
<dbReference type="Proteomes" id="UP000178109">
    <property type="component" value="Unassembled WGS sequence"/>
</dbReference>
<protein>
    <recommendedName>
        <fullName evidence="1">Glycosyltransferase 2-like domain-containing protein</fullName>
    </recommendedName>
</protein>
<comment type="caution">
    <text evidence="2">The sequence shown here is derived from an EMBL/GenBank/DDBJ whole genome shotgun (WGS) entry which is preliminary data.</text>
</comment>
<dbReference type="Gene3D" id="3.90.550.10">
    <property type="entry name" value="Spore Coat Polysaccharide Biosynthesis Protein SpsA, Chain A"/>
    <property type="match status" value="1"/>
</dbReference>
<evidence type="ECO:0000313" key="2">
    <source>
        <dbReference type="EMBL" id="OGY92506.1"/>
    </source>
</evidence>
<dbReference type="InterPro" id="IPR029044">
    <property type="entry name" value="Nucleotide-diphossugar_trans"/>
</dbReference>
<reference evidence="2 3" key="1">
    <citation type="journal article" date="2016" name="Nat. Commun.">
        <title>Thousands of microbial genomes shed light on interconnected biogeochemical processes in an aquifer system.</title>
        <authorList>
            <person name="Anantharaman K."/>
            <person name="Brown C.T."/>
            <person name="Hug L.A."/>
            <person name="Sharon I."/>
            <person name="Castelle C.J."/>
            <person name="Probst A.J."/>
            <person name="Thomas B.C."/>
            <person name="Singh A."/>
            <person name="Wilkins M.J."/>
            <person name="Karaoz U."/>
            <person name="Brodie E.L."/>
            <person name="Williams K.H."/>
            <person name="Hubbard S.S."/>
            <person name="Banfield J.F."/>
        </authorList>
    </citation>
    <scope>NUCLEOTIDE SEQUENCE [LARGE SCALE GENOMIC DNA]</scope>
</reference>
<dbReference type="PANTHER" id="PTHR43179:SF11">
    <property type="entry name" value="GLYCOSYL TRANSFERASE"/>
    <property type="match status" value="1"/>
</dbReference>
<dbReference type="PANTHER" id="PTHR43179">
    <property type="entry name" value="RHAMNOSYLTRANSFERASE WBBL"/>
    <property type="match status" value="1"/>
</dbReference>
<gene>
    <name evidence="2" type="ORF">A3H70_04665</name>
</gene>
<organism evidence="2 3">
    <name type="scientific">Candidatus Komeilibacteria bacterium RIFCSPLOWO2_02_FULL_48_11</name>
    <dbReference type="NCBI Taxonomy" id="1798553"/>
    <lineage>
        <taxon>Bacteria</taxon>
        <taxon>Candidatus Komeiliibacteriota</taxon>
    </lineage>
</organism>
<dbReference type="CDD" id="cd04186">
    <property type="entry name" value="GT_2_like_c"/>
    <property type="match status" value="1"/>
</dbReference>
<dbReference type="STRING" id="1798553.A3H70_04665"/>
<dbReference type="AlphaFoldDB" id="A0A1G2BUA9"/>
<dbReference type="EMBL" id="MHKO01000020">
    <property type="protein sequence ID" value="OGY92506.1"/>
    <property type="molecule type" value="Genomic_DNA"/>
</dbReference>
<dbReference type="Pfam" id="PF00535">
    <property type="entry name" value="Glycos_transf_2"/>
    <property type="match status" value="1"/>
</dbReference>
<evidence type="ECO:0000259" key="1">
    <source>
        <dbReference type="Pfam" id="PF00535"/>
    </source>
</evidence>
<dbReference type="SUPFAM" id="SSF53448">
    <property type="entry name" value="Nucleotide-diphospho-sugar transferases"/>
    <property type="match status" value="1"/>
</dbReference>
<feature type="domain" description="Glycosyltransferase 2-like" evidence="1">
    <location>
        <begin position="10"/>
        <end position="188"/>
    </location>
</feature>
<sequence>MIFMNSKVAIIIVTYNGRQYITKCLASVFRHAQAPRRMVSYEVIVVDNNSSDDTVAIIEKSFPRVELIKLSSNLGFVGGNNVGIKKAMEEGYNYIILLNQDTEVEYDWLERLVKAAADKEAGIVQSMLLLAKERALTNNVGNVLHYLGFGFIKHYRERVDAWYQRAPFEIGYASGAAMLIKREVLEQIGFFDGKFYMYHEDLDLCWRARLSGYKIMIAPQAIVYHHYEFRRNKKMIYWSERNRWAALLQNYSLKTLCLLMPLLLAIESGVLLYSLFHGWLWQKIKSYIWLLAHLLSILRQRQSVQSMRTVGDKEILRHMESKLEFAEVSNPVLKWIVSPVVEWYYKLIAS</sequence>
<accession>A0A1G2BUA9</accession>
<name>A0A1G2BUA9_9BACT</name>